<evidence type="ECO:0000313" key="2">
    <source>
        <dbReference type="EMBL" id="EEC50876.1"/>
    </source>
</evidence>
<dbReference type="RefSeq" id="XP_002178062.1">
    <property type="nucleotide sequence ID" value="XM_002178026.1"/>
</dbReference>
<keyword evidence="3" id="KW-1185">Reference proteome</keyword>
<dbReference type="PANTHER" id="PTHR13282">
    <property type="entry name" value="PROTEIN FAM32A"/>
    <property type="match status" value="1"/>
</dbReference>
<reference evidence="2 3" key="1">
    <citation type="journal article" date="2008" name="Nature">
        <title>The Phaeodactylum genome reveals the evolutionary history of diatom genomes.</title>
        <authorList>
            <person name="Bowler C."/>
            <person name="Allen A.E."/>
            <person name="Badger J.H."/>
            <person name="Grimwood J."/>
            <person name="Jabbari K."/>
            <person name="Kuo A."/>
            <person name="Maheswari U."/>
            <person name="Martens C."/>
            <person name="Maumus F."/>
            <person name="Otillar R.P."/>
            <person name="Rayko E."/>
            <person name="Salamov A."/>
            <person name="Vandepoele K."/>
            <person name="Beszteri B."/>
            <person name="Gruber A."/>
            <person name="Heijde M."/>
            <person name="Katinka M."/>
            <person name="Mock T."/>
            <person name="Valentin K."/>
            <person name="Verret F."/>
            <person name="Berges J.A."/>
            <person name="Brownlee C."/>
            <person name="Cadoret J.P."/>
            <person name="Chiovitti A."/>
            <person name="Choi C.J."/>
            <person name="Coesel S."/>
            <person name="De Martino A."/>
            <person name="Detter J.C."/>
            <person name="Durkin C."/>
            <person name="Falciatore A."/>
            <person name="Fournet J."/>
            <person name="Haruta M."/>
            <person name="Huysman M.J."/>
            <person name="Jenkins B.D."/>
            <person name="Jiroutova K."/>
            <person name="Jorgensen R.E."/>
            <person name="Joubert Y."/>
            <person name="Kaplan A."/>
            <person name="Kroger N."/>
            <person name="Kroth P.G."/>
            <person name="La Roche J."/>
            <person name="Lindquist E."/>
            <person name="Lommer M."/>
            <person name="Martin-Jezequel V."/>
            <person name="Lopez P.J."/>
            <person name="Lucas S."/>
            <person name="Mangogna M."/>
            <person name="McGinnis K."/>
            <person name="Medlin L.K."/>
            <person name="Montsant A."/>
            <person name="Oudot-Le Secq M.P."/>
            <person name="Napoli C."/>
            <person name="Obornik M."/>
            <person name="Parker M.S."/>
            <person name="Petit J.L."/>
            <person name="Porcel B.M."/>
            <person name="Poulsen N."/>
            <person name="Robison M."/>
            <person name="Rychlewski L."/>
            <person name="Rynearson T.A."/>
            <person name="Schmutz J."/>
            <person name="Shapiro H."/>
            <person name="Siaut M."/>
            <person name="Stanley M."/>
            <person name="Sussman M.R."/>
            <person name="Taylor A.R."/>
            <person name="Vardi A."/>
            <person name="von Dassow P."/>
            <person name="Vyverman W."/>
            <person name="Willis A."/>
            <person name="Wyrwicz L.S."/>
            <person name="Rokhsar D.S."/>
            <person name="Weissenbach J."/>
            <person name="Armbrust E.V."/>
            <person name="Green B.R."/>
            <person name="Van de Peer Y."/>
            <person name="Grigoriev I.V."/>
        </authorList>
    </citation>
    <scope>NUCLEOTIDE SEQUENCE [LARGE SCALE GENOMIC DNA]</scope>
    <source>
        <strain evidence="2 3">CCAP 1055/1</strain>
    </source>
</reference>
<proteinExistence type="predicted"/>
<dbReference type="eggNOG" id="ENOG502QZD1">
    <property type="taxonomic scope" value="Eukaryota"/>
</dbReference>
<dbReference type="GeneID" id="7197499"/>
<dbReference type="PaxDb" id="2850-Phatr43635"/>
<sequence length="103" mass="11743">MKPTFTGGSLCFKGDTKAKKKKRKSKHDFQEEKNAKSQTEAAGDEELTNAEKKAEEKRIERERQDLKNIAKKSHRERVEEFNERLGSQTEHNDIPRVSAAGNG</sequence>
<dbReference type="PANTHER" id="PTHR13282:SF6">
    <property type="entry name" value="PROTEIN FAM32A"/>
    <property type="match status" value="1"/>
</dbReference>
<dbReference type="GO" id="GO:0005730">
    <property type="term" value="C:nucleolus"/>
    <property type="evidence" value="ECO:0007669"/>
    <property type="project" value="TreeGrafter"/>
</dbReference>
<name>B7FSY3_PHATC</name>
<dbReference type="KEGG" id="pti:PHATRDRAFT_43635"/>
<dbReference type="InterPro" id="IPR013865">
    <property type="entry name" value="FAM32A"/>
</dbReference>
<dbReference type="InParanoid" id="B7FSY3"/>
<accession>B7FSY3</accession>
<dbReference type="AlphaFoldDB" id="B7FSY3"/>
<feature type="region of interest" description="Disordered" evidence="1">
    <location>
        <begin position="1"/>
        <end position="103"/>
    </location>
</feature>
<evidence type="ECO:0000256" key="1">
    <source>
        <dbReference type="SAM" id="MobiDB-lite"/>
    </source>
</evidence>
<dbReference type="OrthoDB" id="205403at2759"/>
<gene>
    <name evidence="2" type="ORF">PHATRDRAFT_43635</name>
</gene>
<evidence type="ECO:0008006" key="4">
    <source>
        <dbReference type="Google" id="ProtNLM"/>
    </source>
</evidence>
<feature type="compositionally biased region" description="Basic and acidic residues" evidence="1">
    <location>
        <begin position="49"/>
        <end position="68"/>
    </location>
</feature>
<organism evidence="2 3">
    <name type="scientific">Phaeodactylum tricornutum (strain CCAP 1055/1)</name>
    <dbReference type="NCBI Taxonomy" id="556484"/>
    <lineage>
        <taxon>Eukaryota</taxon>
        <taxon>Sar</taxon>
        <taxon>Stramenopiles</taxon>
        <taxon>Ochrophyta</taxon>
        <taxon>Bacillariophyta</taxon>
        <taxon>Bacillariophyceae</taxon>
        <taxon>Bacillariophycidae</taxon>
        <taxon>Naviculales</taxon>
        <taxon>Phaeodactylaceae</taxon>
        <taxon>Phaeodactylum</taxon>
    </lineage>
</organism>
<dbReference type="EMBL" id="CM000606">
    <property type="protein sequence ID" value="EEC50876.1"/>
    <property type="molecule type" value="Genomic_DNA"/>
</dbReference>
<reference evidence="3" key="2">
    <citation type="submission" date="2008-08" db="EMBL/GenBank/DDBJ databases">
        <authorList>
            <consortium name="Diatom Consortium"/>
            <person name="Grigoriev I."/>
            <person name="Grimwood J."/>
            <person name="Kuo A."/>
            <person name="Otillar R.P."/>
            <person name="Salamov A."/>
            <person name="Detter J.C."/>
            <person name="Lindquist E."/>
            <person name="Shapiro H."/>
            <person name="Lucas S."/>
            <person name="Glavina del Rio T."/>
            <person name="Pitluck S."/>
            <person name="Rokhsar D."/>
            <person name="Bowler C."/>
        </authorList>
    </citation>
    <scope>GENOME REANNOTATION</scope>
    <source>
        <strain evidence="3">CCAP 1055/1</strain>
    </source>
</reference>
<protein>
    <recommendedName>
        <fullName evidence="4">DUF1754-domain-containing protein</fullName>
    </recommendedName>
</protein>
<dbReference type="Proteomes" id="UP000000759">
    <property type="component" value="Chromosome 2"/>
</dbReference>
<dbReference type="HOGENOM" id="CLU_098435_2_1_1"/>
<evidence type="ECO:0000313" key="3">
    <source>
        <dbReference type="Proteomes" id="UP000000759"/>
    </source>
</evidence>
<dbReference type="STRING" id="556484.B7FSY3"/>